<dbReference type="Pfam" id="PF22626">
    <property type="entry name" value="LysX_preATP_grasp"/>
    <property type="match status" value="1"/>
</dbReference>
<comment type="caution">
    <text evidence="2">The sequence shown here is derived from an EMBL/GenBank/DDBJ whole genome shotgun (WGS) entry which is preliminary data.</text>
</comment>
<reference evidence="2" key="2">
    <citation type="journal article" date="2014" name="ISME J.">
        <title>Microbial stratification in low pH oxic and suboxic macroscopic growths along an acid mine drainage.</title>
        <authorList>
            <person name="Mendez-Garcia C."/>
            <person name="Mesa V."/>
            <person name="Sprenger R.R."/>
            <person name="Richter M."/>
            <person name="Diez M.S."/>
            <person name="Solano J."/>
            <person name="Bargiela R."/>
            <person name="Golyshina O.V."/>
            <person name="Manteca A."/>
            <person name="Ramos J.L."/>
            <person name="Gallego J.R."/>
            <person name="Llorente I."/>
            <person name="Martins Dos Santos V.A."/>
            <person name="Jensen O.N."/>
            <person name="Pelaez A.I."/>
            <person name="Sanchez J."/>
            <person name="Ferrer M."/>
        </authorList>
    </citation>
    <scope>NUCLEOTIDE SEQUENCE</scope>
</reference>
<dbReference type="Gene3D" id="3.40.50.20">
    <property type="match status" value="1"/>
</dbReference>
<organism evidence="2">
    <name type="scientific">mine drainage metagenome</name>
    <dbReference type="NCBI Taxonomy" id="410659"/>
    <lineage>
        <taxon>unclassified sequences</taxon>
        <taxon>metagenomes</taxon>
        <taxon>ecological metagenomes</taxon>
    </lineage>
</organism>
<gene>
    <name evidence="2" type="ORF">B2A_14363</name>
</gene>
<accession>T0Y4F0</accession>
<dbReference type="InterPro" id="IPR054562">
    <property type="entry name" value="LysX/ArgX_preATP_grasp"/>
</dbReference>
<dbReference type="InterPro" id="IPR016185">
    <property type="entry name" value="PreATP-grasp_dom_sf"/>
</dbReference>
<sequence length="71" mass="7993">MSNGVRIGLFYTIVRPEEKALLAAAERRSIPMVRLPDDEMVFGSERGILEVDGILNRSVSHSRALYAAHYF</sequence>
<evidence type="ECO:0000259" key="1">
    <source>
        <dbReference type="Pfam" id="PF22626"/>
    </source>
</evidence>
<feature type="domain" description="LysX/ArgX preATP-grasp" evidence="1">
    <location>
        <begin position="7"/>
        <end position="70"/>
    </location>
</feature>
<dbReference type="SUPFAM" id="SSF52440">
    <property type="entry name" value="PreATP-grasp domain"/>
    <property type="match status" value="1"/>
</dbReference>
<protein>
    <submittedName>
        <fullName evidence="2">Lysine biosynthesis enzyme LysX</fullName>
    </submittedName>
</protein>
<dbReference type="EMBL" id="AUZZ01010422">
    <property type="protein sequence ID" value="EQD29951.1"/>
    <property type="molecule type" value="Genomic_DNA"/>
</dbReference>
<evidence type="ECO:0000313" key="2">
    <source>
        <dbReference type="EMBL" id="EQD29951.1"/>
    </source>
</evidence>
<name>T0Y4F0_9ZZZZ</name>
<proteinExistence type="predicted"/>
<reference evidence="2" key="1">
    <citation type="submission" date="2013-08" db="EMBL/GenBank/DDBJ databases">
        <authorList>
            <person name="Mendez C."/>
            <person name="Richter M."/>
            <person name="Ferrer M."/>
            <person name="Sanchez J."/>
        </authorList>
    </citation>
    <scope>NUCLEOTIDE SEQUENCE</scope>
</reference>
<dbReference type="AlphaFoldDB" id="T0Y4F0"/>
<feature type="non-terminal residue" evidence="2">
    <location>
        <position position="71"/>
    </location>
</feature>